<dbReference type="InParanoid" id="A0A7M7K6V8"/>
<dbReference type="Proteomes" id="UP000594260">
    <property type="component" value="Unplaced"/>
</dbReference>
<dbReference type="InterPro" id="IPR036249">
    <property type="entry name" value="Thioredoxin-like_sf"/>
</dbReference>
<dbReference type="GO" id="GO:0033617">
    <property type="term" value="P:mitochondrial respiratory chain complex IV assembly"/>
    <property type="evidence" value="ECO:0007669"/>
    <property type="project" value="TreeGrafter"/>
</dbReference>
<dbReference type="GO" id="GO:0006878">
    <property type="term" value="P:intracellular copper ion homeostasis"/>
    <property type="evidence" value="ECO:0007669"/>
    <property type="project" value="UniProtKB-UniRule"/>
</dbReference>
<dbReference type="CDD" id="cd02968">
    <property type="entry name" value="SCO"/>
    <property type="match status" value="1"/>
</dbReference>
<dbReference type="Pfam" id="PF02630">
    <property type="entry name" value="SCO1-SenC"/>
    <property type="match status" value="1"/>
</dbReference>
<dbReference type="AlphaFoldDB" id="A0A7M7K6V8"/>
<dbReference type="EnsemblMetazoa" id="XM_022806657">
    <property type="protein sequence ID" value="XP_022662392"/>
    <property type="gene ID" value="LOC111250831"/>
</dbReference>
<keyword evidence="10" id="KW-1015">Disulfide bond</keyword>
<evidence type="ECO:0000256" key="7">
    <source>
        <dbReference type="ARBA" id="ARBA00023136"/>
    </source>
</evidence>
<evidence type="ECO:0000256" key="3">
    <source>
        <dbReference type="ARBA" id="ARBA00022723"/>
    </source>
</evidence>
<comment type="subcellular location">
    <subcellularLocation>
        <location evidence="1 8">Mitochondrion inner membrane</location>
    </subcellularLocation>
</comment>
<dbReference type="GO" id="GO:0016531">
    <property type="term" value="F:copper chaperone activity"/>
    <property type="evidence" value="ECO:0007669"/>
    <property type="project" value="InterPro"/>
</dbReference>
<proteinExistence type="inferred from homology"/>
<keyword evidence="8" id="KW-0143">Chaperone</keyword>
<feature type="binding site" evidence="9">
    <location>
        <position position="148"/>
    </location>
    <ligand>
        <name>Cu cation</name>
        <dbReference type="ChEBI" id="CHEBI:23378"/>
    </ligand>
</feature>
<keyword evidence="5 8" id="KW-0186">Copper</keyword>
<dbReference type="RefSeq" id="XP_022662392.1">
    <property type="nucleotide sequence ID" value="XM_022806657.1"/>
</dbReference>
<dbReference type="Gene3D" id="3.40.30.10">
    <property type="entry name" value="Glutaredoxin"/>
    <property type="match status" value="1"/>
</dbReference>
<organism evidence="13 14">
    <name type="scientific">Varroa destructor</name>
    <name type="common">Honeybee mite</name>
    <dbReference type="NCBI Taxonomy" id="109461"/>
    <lineage>
        <taxon>Eukaryota</taxon>
        <taxon>Metazoa</taxon>
        <taxon>Ecdysozoa</taxon>
        <taxon>Arthropoda</taxon>
        <taxon>Chelicerata</taxon>
        <taxon>Arachnida</taxon>
        <taxon>Acari</taxon>
        <taxon>Parasitiformes</taxon>
        <taxon>Mesostigmata</taxon>
        <taxon>Gamasina</taxon>
        <taxon>Dermanyssoidea</taxon>
        <taxon>Varroidae</taxon>
        <taxon>Varroa</taxon>
    </lineage>
</organism>
<dbReference type="KEGG" id="vde:111250831"/>
<evidence type="ECO:0000313" key="13">
    <source>
        <dbReference type="EnsemblMetazoa" id="XP_022662392"/>
    </source>
</evidence>
<keyword evidence="3 8" id="KW-0479">Metal-binding</keyword>
<dbReference type="SUPFAM" id="SSF52833">
    <property type="entry name" value="Thioredoxin-like"/>
    <property type="match status" value="1"/>
</dbReference>
<dbReference type="PANTHER" id="PTHR12151">
    <property type="entry name" value="ELECTRON TRANSPORT PROTIN SCO1/SENC FAMILY MEMBER"/>
    <property type="match status" value="1"/>
</dbReference>
<dbReference type="GO" id="GO:0005507">
    <property type="term" value="F:copper ion binding"/>
    <property type="evidence" value="ECO:0007669"/>
    <property type="project" value="InterPro"/>
</dbReference>
<evidence type="ECO:0000256" key="2">
    <source>
        <dbReference type="ARBA" id="ARBA00010996"/>
    </source>
</evidence>
<feature type="binding site" evidence="9">
    <location>
        <position position="239"/>
    </location>
    <ligand>
        <name>Cu cation</name>
        <dbReference type="ChEBI" id="CHEBI:23378"/>
    </ligand>
</feature>
<keyword evidence="7 12" id="KW-0472">Membrane</keyword>
<dbReference type="OMA" id="MLYFRVE"/>
<evidence type="ECO:0000256" key="12">
    <source>
        <dbReference type="SAM" id="Phobius"/>
    </source>
</evidence>
<evidence type="ECO:0000256" key="11">
    <source>
        <dbReference type="SAM" id="MobiDB-lite"/>
    </source>
</evidence>
<comment type="similarity">
    <text evidence="2 8">Belongs to the SCO1/2 family.</text>
</comment>
<dbReference type="GO" id="GO:0005743">
    <property type="term" value="C:mitochondrial inner membrane"/>
    <property type="evidence" value="ECO:0007669"/>
    <property type="project" value="UniProtKB-SubCell"/>
</dbReference>
<evidence type="ECO:0000256" key="4">
    <source>
        <dbReference type="ARBA" id="ARBA00022792"/>
    </source>
</evidence>
<dbReference type="InterPro" id="IPR017276">
    <property type="entry name" value="Synth_of_cyt-c-oxidase_Sco1/2"/>
</dbReference>
<reference evidence="13" key="1">
    <citation type="submission" date="2021-01" db="UniProtKB">
        <authorList>
            <consortium name="EnsemblMetazoa"/>
        </authorList>
    </citation>
    <scope>IDENTIFICATION</scope>
</reference>
<dbReference type="InterPro" id="IPR003782">
    <property type="entry name" value="SCO1/SenC"/>
</dbReference>
<dbReference type="OrthoDB" id="270009at2759"/>
<dbReference type="PANTHER" id="PTHR12151:SF5">
    <property type="entry name" value="AT19154P"/>
    <property type="match status" value="1"/>
</dbReference>
<evidence type="ECO:0000256" key="9">
    <source>
        <dbReference type="PIRSR" id="PIRSR037736-1"/>
    </source>
</evidence>
<dbReference type="PIRSF" id="PIRSF037736">
    <property type="entry name" value="SCO1"/>
    <property type="match status" value="1"/>
</dbReference>
<accession>A0A7M7K6V8</accession>
<evidence type="ECO:0000313" key="14">
    <source>
        <dbReference type="Proteomes" id="UP000594260"/>
    </source>
</evidence>
<keyword evidence="6 8" id="KW-0496">Mitochondrion</keyword>
<name>A0A7M7K6V8_VARDE</name>
<protein>
    <submittedName>
        <fullName evidence="13">Uncharacterized protein</fullName>
    </submittedName>
</protein>
<feature type="transmembrane region" description="Helical" evidence="12">
    <location>
        <begin position="72"/>
        <end position="94"/>
    </location>
</feature>
<dbReference type="CTD" id="33711"/>
<feature type="region of interest" description="Disordered" evidence="11">
    <location>
        <begin position="18"/>
        <end position="37"/>
    </location>
</feature>
<evidence type="ECO:0000256" key="5">
    <source>
        <dbReference type="ARBA" id="ARBA00023008"/>
    </source>
</evidence>
<keyword evidence="14" id="KW-1185">Reference proteome</keyword>
<feature type="binding site" evidence="9">
    <location>
        <position position="152"/>
    </location>
    <ligand>
        <name>Cu cation</name>
        <dbReference type="ChEBI" id="CHEBI:23378"/>
    </ligand>
</feature>
<dbReference type="FunCoup" id="A0A7M7K6V8">
    <property type="interactions" value="1442"/>
</dbReference>
<sequence length="288" mass="32810">MAFFRRILARPLAAVPRITTQQRQQQQQQNLSDGLSRSGWRSTFGTVFIVSRPCTTESTKLPPQPKKRESPVTWRTVGIGLGLGGALLTFMLYVKNEKKQNIEKERKRVLGKAKIGGVFELVDYNGLPRKSADFHGKWVLLYFGFTHCPDICPDELEKMAKIVDIIEKEYPHIELQPLFITVDPERDTKEAIKSYLAEFSPKILGLTGTVEQLARATKAFRVYFSVGPRDQEDDYIVDHTVIMYLIGPEGDFIDYYGQNRTAKQIVDAIVMQKLKFDNQKKGGIFGIF</sequence>
<evidence type="ECO:0000256" key="6">
    <source>
        <dbReference type="ARBA" id="ARBA00023128"/>
    </source>
</evidence>
<dbReference type="GeneID" id="111250831"/>
<comment type="subunit">
    <text evidence="8">Homodimer.</text>
</comment>
<dbReference type="FunFam" id="3.40.30.10:FF:000013">
    <property type="entry name" value="Blast:Protein SCO1 homolog, mitochondrial"/>
    <property type="match status" value="1"/>
</dbReference>
<keyword evidence="12" id="KW-0812">Transmembrane</keyword>
<evidence type="ECO:0000256" key="8">
    <source>
        <dbReference type="PIRNR" id="PIRNR037736"/>
    </source>
</evidence>
<feature type="disulfide bond" description="Redox-active" evidence="10">
    <location>
        <begin position="148"/>
        <end position="152"/>
    </location>
</feature>
<keyword evidence="12" id="KW-1133">Transmembrane helix</keyword>
<evidence type="ECO:0000256" key="10">
    <source>
        <dbReference type="PIRSR" id="PIRSR603782-2"/>
    </source>
</evidence>
<evidence type="ECO:0000256" key="1">
    <source>
        <dbReference type="ARBA" id="ARBA00004273"/>
    </source>
</evidence>
<keyword evidence="4 8" id="KW-0999">Mitochondrion inner membrane</keyword>
<comment type="function">
    <text evidence="8">Copper metallochaperone essential for the synthesis and maturation of cytochrome c oxidase subunit II (MT-CO2/COX2) by facilitating the incorporation of copper into the Cu(A) site of MT-CO2/COX2.</text>
</comment>